<dbReference type="Pfam" id="PF00005">
    <property type="entry name" value="ABC_tran"/>
    <property type="match status" value="1"/>
</dbReference>
<dbReference type="OrthoDB" id="9802264at2"/>
<protein>
    <submittedName>
        <fullName evidence="6">Putative ABC transport system ATP-binding protein</fullName>
    </submittedName>
</protein>
<dbReference type="PANTHER" id="PTHR42798">
    <property type="entry name" value="LIPOPROTEIN-RELEASING SYSTEM ATP-BINDING PROTEIN LOLD"/>
    <property type="match status" value="1"/>
</dbReference>
<keyword evidence="7" id="KW-1185">Reference proteome</keyword>
<organism evidence="6 7">
    <name type="scientific">Clostridium amylolyticum</name>
    <dbReference type="NCBI Taxonomy" id="1121298"/>
    <lineage>
        <taxon>Bacteria</taxon>
        <taxon>Bacillati</taxon>
        <taxon>Bacillota</taxon>
        <taxon>Clostridia</taxon>
        <taxon>Eubacteriales</taxon>
        <taxon>Clostridiaceae</taxon>
        <taxon>Clostridium</taxon>
    </lineage>
</organism>
<dbReference type="PROSITE" id="PS00211">
    <property type="entry name" value="ABC_TRANSPORTER_1"/>
    <property type="match status" value="1"/>
</dbReference>
<dbReference type="EMBL" id="FQZO01000002">
    <property type="protein sequence ID" value="SHI96174.1"/>
    <property type="molecule type" value="Genomic_DNA"/>
</dbReference>
<evidence type="ECO:0000313" key="6">
    <source>
        <dbReference type="EMBL" id="SHI96174.1"/>
    </source>
</evidence>
<evidence type="ECO:0000256" key="4">
    <source>
        <dbReference type="ARBA" id="ARBA00022840"/>
    </source>
</evidence>
<evidence type="ECO:0000256" key="3">
    <source>
        <dbReference type="ARBA" id="ARBA00022741"/>
    </source>
</evidence>
<dbReference type="InterPro" id="IPR017871">
    <property type="entry name" value="ABC_transporter-like_CS"/>
</dbReference>
<evidence type="ECO:0000259" key="5">
    <source>
        <dbReference type="PROSITE" id="PS50893"/>
    </source>
</evidence>
<dbReference type="SMART" id="SM00382">
    <property type="entry name" value="AAA"/>
    <property type="match status" value="1"/>
</dbReference>
<keyword evidence="2" id="KW-0813">Transport</keyword>
<dbReference type="STRING" id="1121298.SAMN05444401_1916"/>
<gene>
    <name evidence="6" type="ORF">SAMN05444401_1916</name>
</gene>
<dbReference type="InterPro" id="IPR017911">
    <property type="entry name" value="MacB-like_ATP-bd"/>
</dbReference>
<keyword evidence="3" id="KW-0547">Nucleotide-binding</keyword>
<evidence type="ECO:0000256" key="2">
    <source>
        <dbReference type="ARBA" id="ARBA00022448"/>
    </source>
</evidence>
<dbReference type="RefSeq" id="WP_073005853.1">
    <property type="nucleotide sequence ID" value="NZ_FQZO01000002.1"/>
</dbReference>
<dbReference type="AlphaFoldDB" id="A0A1M6FEN0"/>
<keyword evidence="4 6" id="KW-0067">ATP-binding</keyword>
<name>A0A1M6FEN0_9CLOT</name>
<dbReference type="InterPro" id="IPR003439">
    <property type="entry name" value="ABC_transporter-like_ATP-bd"/>
</dbReference>
<dbReference type="PANTHER" id="PTHR42798:SF7">
    <property type="entry name" value="ALPHA-D-RIBOSE 1-METHYLPHOSPHONATE 5-TRIPHOSPHATE SYNTHASE SUBUNIT PHNL"/>
    <property type="match status" value="1"/>
</dbReference>
<dbReference type="InterPro" id="IPR003593">
    <property type="entry name" value="AAA+_ATPase"/>
</dbReference>
<dbReference type="FunFam" id="3.40.50.300:FF:000032">
    <property type="entry name" value="Export ABC transporter ATP-binding protein"/>
    <property type="match status" value="1"/>
</dbReference>
<dbReference type="GO" id="GO:0022857">
    <property type="term" value="F:transmembrane transporter activity"/>
    <property type="evidence" value="ECO:0007669"/>
    <property type="project" value="UniProtKB-ARBA"/>
</dbReference>
<dbReference type="InterPro" id="IPR027417">
    <property type="entry name" value="P-loop_NTPase"/>
</dbReference>
<sequence length="224" mass="25445">MSILALNNIYKNYGKDNNEVKALRSIDFQVEKGELIAIMGPSGCGKSTLLNILGCIDSPSKGEYFIDGNLIDFRKINSLSEIRNMKISFIFQNFALIKELTVLENVMLPLKFRSMKYKDKLNAAKKYLAELDILELEKKYVDELSGGQQQRVAIARALTQETEIILADEPTGALDEENNIKIMKILRELNEKHGKTIIIVTHNSFVAGYCKRILHMKDGEWVKD</sequence>
<evidence type="ECO:0000313" key="7">
    <source>
        <dbReference type="Proteomes" id="UP000184080"/>
    </source>
</evidence>
<accession>A0A1M6FEN0</accession>
<comment type="similarity">
    <text evidence="1">Belongs to the ABC transporter superfamily.</text>
</comment>
<evidence type="ECO:0000256" key="1">
    <source>
        <dbReference type="ARBA" id="ARBA00005417"/>
    </source>
</evidence>
<dbReference type="PROSITE" id="PS50893">
    <property type="entry name" value="ABC_TRANSPORTER_2"/>
    <property type="match status" value="1"/>
</dbReference>
<reference evidence="6 7" key="1">
    <citation type="submission" date="2016-11" db="EMBL/GenBank/DDBJ databases">
        <authorList>
            <person name="Jaros S."/>
            <person name="Januszkiewicz K."/>
            <person name="Wedrychowicz H."/>
        </authorList>
    </citation>
    <scope>NUCLEOTIDE SEQUENCE [LARGE SCALE GENOMIC DNA]</scope>
    <source>
        <strain evidence="6 7">DSM 21864</strain>
    </source>
</reference>
<proteinExistence type="inferred from homology"/>
<dbReference type="SUPFAM" id="SSF52540">
    <property type="entry name" value="P-loop containing nucleoside triphosphate hydrolases"/>
    <property type="match status" value="1"/>
</dbReference>
<dbReference type="Proteomes" id="UP000184080">
    <property type="component" value="Unassembled WGS sequence"/>
</dbReference>
<dbReference type="GO" id="GO:0098796">
    <property type="term" value="C:membrane protein complex"/>
    <property type="evidence" value="ECO:0007669"/>
    <property type="project" value="UniProtKB-ARBA"/>
</dbReference>
<dbReference type="GO" id="GO:0016887">
    <property type="term" value="F:ATP hydrolysis activity"/>
    <property type="evidence" value="ECO:0007669"/>
    <property type="project" value="InterPro"/>
</dbReference>
<dbReference type="Gene3D" id="3.40.50.300">
    <property type="entry name" value="P-loop containing nucleotide triphosphate hydrolases"/>
    <property type="match status" value="1"/>
</dbReference>
<dbReference type="CDD" id="cd03255">
    <property type="entry name" value="ABC_MJ0796_LolCDE_FtsE"/>
    <property type="match status" value="1"/>
</dbReference>
<dbReference type="GO" id="GO:0005524">
    <property type="term" value="F:ATP binding"/>
    <property type="evidence" value="ECO:0007669"/>
    <property type="project" value="UniProtKB-KW"/>
</dbReference>
<feature type="domain" description="ABC transporter" evidence="5">
    <location>
        <begin position="4"/>
        <end position="222"/>
    </location>
</feature>